<feature type="region of interest" description="Disordered" evidence="1">
    <location>
        <begin position="318"/>
        <end position="354"/>
    </location>
</feature>
<feature type="compositionally biased region" description="Polar residues" evidence="1">
    <location>
        <begin position="327"/>
        <end position="354"/>
    </location>
</feature>
<organism evidence="2 3">
    <name type="scientific">Bodo saltans</name>
    <name type="common">Flagellated protozoan</name>
    <dbReference type="NCBI Taxonomy" id="75058"/>
    <lineage>
        <taxon>Eukaryota</taxon>
        <taxon>Discoba</taxon>
        <taxon>Euglenozoa</taxon>
        <taxon>Kinetoplastea</taxon>
        <taxon>Metakinetoplastina</taxon>
        <taxon>Eubodonida</taxon>
        <taxon>Bodonidae</taxon>
        <taxon>Bodo</taxon>
    </lineage>
</organism>
<feature type="compositionally biased region" description="Basic and acidic residues" evidence="1">
    <location>
        <begin position="182"/>
        <end position="202"/>
    </location>
</feature>
<keyword evidence="3" id="KW-1185">Reference proteome</keyword>
<feature type="compositionally biased region" description="Polar residues" evidence="1">
    <location>
        <begin position="386"/>
        <end position="408"/>
    </location>
</feature>
<protein>
    <submittedName>
        <fullName evidence="2">Uncharacterized protein</fullName>
    </submittedName>
</protein>
<name>A0A0S4JRV2_BODSA</name>
<dbReference type="VEuPathDB" id="TriTrypDB:BSAL_39910"/>
<feature type="region of interest" description="Disordered" evidence="1">
    <location>
        <begin position="386"/>
        <end position="424"/>
    </location>
</feature>
<feature type="compositionally biased region" description="Basic residues" evidence="1">
    <location>
        <begin position="53"/>
        <end position="68"/>
    </location>
</feature>
<sequence>MDSTITLARQAQDMLARYKQRLAALDKLPNGKITTADLERWTVELKQRGAAGGRRKSAAQGTAKKKKSGVSPPQSTLGSVKSLGSKVAKSLSGGGTTGGQSGGASSRSRRSSIASSNHSGGDGGGGGDSGDDKKKPSKRWRFKLYDETHDEERYHQYEALLDAESDVVLSSVEAILSMLSESVRKSSEKRRTGNCKEEEEWRLTATEHPWEREVPWQKVAKSVSGGGGQSGGASSRSRRSSIASSNHSGGDGGGGDSGDDKKKSSKRWRFKLYDETHDEERFHQYEALLDAESDVVLSSVEAILSMLSESVNLWASPNISKTSSSSNLPRVSSGQRQRSNSSAVKLPSRPTSSAPSLMRRVTLSYRLLKRFCPCCLKALWASPNIAKTSSSSNLPRVSSGQRQRSNSFAVKLPSRPTSSAPPIPPPRPVKFFYVALLSVVSDVLDAFHVEISRWDDADLVIDTDDDNDDTEAAEPSATEGGGKKAIGGSQDPLNRSMSSSFGGSSAASSMGSAPSAHVPSWIDEEEQRKNAYRTTVLRLTNLKQSLQQLVEQVFGSFPPFANEGSRSGGGGGSVVGFLKKYDPTKHQRHNNGRRVSHDPTSNSDDTLFRVFEPPAENHSVTPPLAAMRGSPSTPHDGASTSAALIPLSLVNTQPDPVPLPACLVELEERERDLIILRPGELLLPPSDPPLWMSGGGGAEVVVDDDGSLPQTILPGSSSPKNSSSHRGPSFLERLIKMMRKDEQSNDLHRGALSLETHQPFWRRKGSAAGAGAVNHNDSGAPPSSQRRGTKVPTSQANALRSLGEHVMHHPHHHHGNSARHWNAGSVLVDTWWVSWDRRPPCSKAASTSSSK</sequence>
<evidence type="ECO:0000256" key="1">
    <source>
        <dbReference type="SAM" id="MobiDB-lite"/>
    </source>
</evidence>
<dbReference type="AlphaFoldDB" id="A0A0S4JRV2"/>
<feature type="region of interest" description="Disordered" evidence="1">
    <location>
        <begin position="182"/>
        <end position="264"/>
    </location>
</feature>
<feature type="region of interest" description="Disordered" evidence="1">
    <location>
        <begin position="582"/>
        <end position="602"/>
    </location>
</feature>
<dbReference type="Proteomes" id="UP000051952">
    <property type="component" value="Unassembled WGS sequence"/>
</dbReference>
<feature type="region of interest" description="Disordered" evidence="1">
    <location>
        <begin position="766"/>
        <end position="794"/>
    </location>
</feature>
<reference evidence="3" key="1">
    <citation type="submission" date="2015-09" db="EMBL/GenBank/DDBJ databases">
        <authorList>
            <consortium name="Pathogen Informatics"/>
        </authorList>
    </citation>
    <scope>NUCLEOTIDE SEQUENCE [LARGE SCALE GENOMIC DNA]</scope>
    <source>
        <strain evidence="3">Lake Konstanz</strain>
    </source>
</reference>
<feature type="region of interest" description="Disordered" evidence="1">
    <location>
        <begin position="460"/>
        <end position="520"/>
    </location>
</feature>
<dbReference type="EMBL" id="CYKH01002095">
    <property type="protein sequence ID" value="CUG92936.1"/>
    <property type="molecule type" value="Genomic_DNA"/>
</dbReference>
<feature type="compositionally biased region" description="Low complexity" evidence="1">
    <location>
        <begin position="103"/>
        <end position="119"/>
    </location>
</feature>
<accession>A0A0S4JRV2</accession>
<feature type="compositionally biased region" description="Low complexity" evidence="1">
    <location>
        <begin position="496"/>
        <end position="516"/>
    </location>
</feature>
<evidence type="ECO:0000313" key="2">
    <source>
        <dbReference type="EMBL" id="CUG92936.1"/>
    </source>
</evidence>
<feature type="compositionally biased region" description="Low complexity" evidence="1">
    <location>
        <begin position="232"/>
        <end position="248"/>
    </location>
</feature>
<feature type="compositionally biased region" description="Acidic residues" evidence="1">
    <location>
        <begin position="460"/>
        <end position="472"/>
    </location>
</feature>
<feature type="region of interest" description="Disordered" evidence="1">
    <location>
        <begin position="47"/>
        <end position="138"/>
    </location>
</feature>
<proteinExistence type="predicted"/>
<gene>
    <name evidence="2" type="ORF">BSAL_39910</name>
</gene>
<feature type="compositionally biased region" description="Gly residues" evidence="1">
    <location>
        <begin position="92"/>
        <end position="102"/>
    </location>
</feature>
<feature type="compositionally biased region" description="Polar residues" evidence="1">
    <location>
        <begin position="775"/>
        <end position="794"/>
    </location>
</feature>
<evidence type="ECO:0000313" key="3">
    <source>
        <dbReference type="Proteomes" id="UP000051952"/>
    </source>
</evidence>